<organism evidence="1 2">
    <name type="scientific">Effrenium voratum</name>
    <dbReference type="NCBI Taxonomy" id="2562239"/>
    <lineage>
        <taxon>Eukaryota</taxon>
        <taxon>Sar</taxon>
        <taxon>Alveolata</taxon>
        <taxon>Dinophyceae</taxon>
        <taxon>Suessiales</taxon>
        <taxon>Symbiodiniaceae</taxon>
        <taxon>Effrenium</taxon>
    </lineage>
</organism>
<keyword evidence="2" id="KW-1185">Reference proteome</keyword>
<protein>
    <submittedName>
        <fullName evidence="1">Uncharacterized protein</fullName>
    </submittedName>
</protein>
<dbReference type="Proteomes" id="UP001178507">
    <property type="component" value="Unassembled WGS sequence"/>
</dbReference>
<evidence type="ECO:0000313" key="2">
    <source>
        <dbReference type="Proteomes" id="UP001178507"/>
    </source>
</evidence>
<gene>
    <name evidence="1" type="ORF">EVOR1521_LOCUS2485</name>
</gene>
<reference evidence="1" key="1">
    <citation type="submission" date="2023-08" db="EMBL/GenBank/DDBJ databases">
        <authorList>
            <person name="Chen Y."/>
            <person name="Shah S."/>
            <person name="Dougan E. K."/>
            <person name="Thang M."/>
            <person name="Chan C."/>
        </authorList>
    </citation>
    <scope>NUCLEOTIDE SEQUENCE</scope>
</reference>
<evidence type="ECO:0000313" key="1">
    <source>
        <dbReference type="EMBL" id="CAJ1372391.1"/>
    </source>
</evidence>
<sequence length="1734" mass="188614">MDQQQVVYYQLYLSLVSPATAGLHPNGTQDWLKFPNGSVSVGTTHLDLLPDHPVPADDAYILVYTESTLAEQTTPVGQALNDSLASVRNVSFTDLDLDQEELGGNVTWEAVPPEEQAELVTLHDVYLAEDEVGAGRSQFASTKGDTVPLEAETPRRSFSHLLVFTRSSLAEQSRAAFLGLSDTTRLVQNLSFVDQDLDAEDLGGNVSWRQPEDSSLVVHYTVYLATSGWGADRSQVAQVEVGSTVAPVQPDTPLNFTQVLVYAQSLLAEQTTPVALNISDTVASVSNVEFVDKDLDTAELGGNVTWTEPLIDYNFVQFYDVYLANSSYGAFRAQLGAPLGAGLAETAVPVDLAQEFHTHIVVYTRSVLVEQSTPVAAQISDTSSDVQNVTFTDEDLDAEDLGGRIYWDSPAEFSQVTGYNIYISQDAFGGGRSLIAEQTLNESRQAVLAADYTLANFRHLVLYSRSSLAEQTTPVAFELSDSESVVVGLNFTDKDLDGSELGGTITWQEAGDSQLVVAYDLYLSESASGEARARLNESLPADVFDLDVPPEFPLGSATHVTIFTRSSLVEQTTPAAINISDAAWNVQEVSFFDMDLDGADLGGRIDWIPPAEELLVTSYVAYLAANASGAASDGRLQIAEVSYTQHFADLAPEQQQDFEGGFLSHVVVFTKSSLVEQTTPTALEVNDTAASVSGIVFVDRDLDEAELGGNITWQAPLDSQLVTLYSVYLSASFDAENRSQIATDVPIGTTLAQLAPETPQRWFTYVNIYTKSPVIEQTTPASLVISDSVAVLADVQLVDEDLDANELGGNISWRVVEELDLITTFAVYFTSNTSWQGLRRRTGEDVVVAEYAQLFIPPETDPPLSSYSWASVFPSSSLAERTTPFSAPVNDTISPVWNISFTDLDLDLQDLGGRITWTEPLEASQVTHYLVYLSANSSGEARSQVANEVPIDQLFIDLVPETPQLDRSFIVVYTRSVLAESTTPSSLAISDSFAVAEVNFTDQDLDATQIGGVISWTAPLPDQHLVDHFVVYLSDSVGNNRSQLSEPFTREVSIPPELYFAPHTHVAVFGASVLAEQTTPSTVEIYDADASVTNIVFQDKDLDELEMGGDILWTAPADSEQVTYYGVFLRGDTTLQIPGPVGGLVPLGTEREFLAADTAIAGFQEVAIFTRSSLVEQSTAVALSIEDEIASVSTVTFQDADQDIDMLGGRIQWQLPNDTSEVDFYVGYFAASPGANDPNDASARRFEFEIVPADFYDLPFQTPQSGFGYFLVYTKSSLAEQTTPTSLEMVDFCQNVPTLENMSLYIEQGTIVLAHYDVPEMVITKLTKVSEDGLSMEFAPLRKGPVTMIITSTTDVVGMTSTHVQNLVNAKGGASCQIDRYLTAACSNVTLQLSGCALPVGGLHNYRLWILQADETTTLPEAAYIDFVIASVLFDQGPLLYFRNQTSVGIQYIPSHQGFEWLYVLPTAGGVADQVFAGEDYLQWNQRVKSAYLGQGCQSMQVPIKGKEVKISFLHDCFFELGQGYRLFILLEDGLNRMDGTLKTMEFVYQGEMTRDSAIPYSHPVPVSTRWRVVPTTSVSSQWKLLRLRMFSDVSCERAVAVFPSPYRDPLLSTLREGAVLPNGAAFSKPGPMPANIFEAEGAWVSGQPCDANGCYIGFSFGVGGEHEAPEVSVACVELLQSEVAGEFAEGLELQYHDGQSYVGYRQASGLKGGLAKLPSFNGTVGIHVDGAKR</sequence>
<comment type="caution">
    <text evidence="1">The sequence shown here is derived from an EMBL/GenBank/DDBJ whole genome shotgun (WGS) entry which is preliminary data.</text>
</comment>
<proteinExistence type="predicted"/>
<dbReference type="EMBL" id="CAUJNA010000132">
    <property type="protein sequence ID" value="CAJ1372391.1"/>
    <property type="molecule type" value="Genomic_DNA"/>
</dbReference>
<name>A0AA36MI30_9DINO</name>
<accession>A0AA36MI30</accession>